<gene>
    <name evidence="2" type="ORF">CDO81_00190</name>
</gene>
<dbReference type="RefSeq" id="WP_088481165.1">
    <property type="nucleotide sequence ID" value="NZ_NISI01000001.1"/>
</dbReference>
<evidence type="ECO:0000313" key="2">
    <source>
        <dbReference type="EMBL" id="OWR04951.1"/>
    </source>
</evidence>
<keyword evidence="3" id="KW-1185">Reference proteome</keyword>
<feature type="compositionally biased region" description="Basic and acidic residues" evidence="1">
    <location>
        <begin position="1"/>
        <end position="15"/>
    </location>
</feature>
<comment type="caution">
    <text evidence="2">The sequence shown here is derived from an EMBL/GenBank/DDBJ whole genome shotgun (WGS) entry which is preliminary data.</text>
</comment>
<sequence length="153" mass="16099">MDVRNPSRSSTHDAWRTASPWRSPDRSLPSDGTAGALKARGSITSYPAVGLGGNGIEKQHPASNATLRLRPYFDAGITPEQAASTTLPAHTPSAGLRNAYAGVGFITALTPRWILFGNAGTSRLIGDAAASPLTLNRSSYSAGLGLAYRCCRW</sequence>
<accession>A0A254NAC9</accession>
<dbReference type="AlphaFoldDB" id="A0A254NAC9"/>
<proteinExistence type="predicted"/>
<evidence type="ECO:0000256" key="1">
    <source>
        <dbReference type="SAM" id="MobiDB-lite"/>
    </source>
</evidence>
<evidence type="ECO:0000313" key="3">
    <source>
        <dbReference type="Proteomes" id="UP000197446"/>
    </source>
</evidence>
<dbReference type="InterPro" id="IPR010583">
    <property type="entry name" value="MipA"/>
</dbReference>
<dbReference type="OrthoDB" id="8585044at2"/>
<dbReference type="Pfam" id="PF06629">
    <property type="entry name" value="MipA"/>
    <property type="match status" value="1"/>
</dbReference>
<dbReference type="EMBL" id="NISI01000001">
    <property type="protein sequence ID" value="OWR04951.1"/>
    <property type="molecule type" value="Genomic_DNA"/>
</dbReference>
<name>A0A254NAC9_9BURK</name>
<feature type="region of interest" description="Disordered" evidence="1">
    <location>
        <begin position="1"/>
        <end position="36"/>
    </location>
</feature>
<protein>
    <submittedName>
        <fullName evidence="2">Uncharacterized protein</fullName>
    </submittedName>
</protein>
<organism evidence="2 3">
    <name type="scientific">Roseateles puraquae</name>
    <dbReference type="NCBI Taxonomy" id="431059"/>
    <lineage>
        <taxon>Bacteria</taxon>
        <taxon>Pseudomonadati</taxon>
        <taxon>Pseudomonadota</taxon>
        <taxon>Betaproteobacteria</taxon>
        <taxon>Burkholderiales</taxon>
        <taxon>Sphaerotilaceae</taxon>
        <taxon>Roseateles</taxon>
    </lineage>
</organism>
<dbReference type="Proteomes" id="UP000197446">
    <property type="component" value="Unassembled WGS sequence"/>
</dbReference>
<reference evidence="2 3" key="1">
    <citation type="journal article" date="2007" name="Int. J. Syst. Evol. Microbiol.">
        <title>Description of Pelomonas aquatica sp. nov. and Pelomonas puraquae sp. nov., isolated from industrial and haemodialysis water.</title>
        <authorList>
            <person name="Gomila M."/>
            <person name="Bowien B."/>
            <person name="Falsen E."/>
            <person name="Moore E.R."/>
            <person name="Lalucat J."/>
        </authorList>
    </citation>
    <scope>NUCLEOTIDE SEQUENCE [LARGE SCALE GENOMIC DNA]</scope>
    <source>
        <strain evidence="2 3">CCUG 52769</strain>
    </source>
</reference>